<keyword evidence="3" id="KW-1185">Reference proteome</keyword>
<accession>A0AA38SNT7</accession>
<dbReference type="PANTHER" id="PTHR31300">
    <property type="entry name" value="LIPASE"/>
    <property type="match status" value="1"/>
</dbReference>
<evidence type="ECO:0000313" key="3">
    <source>
        <dbReference type="Proteomes" id="UP001172457"/>
    </source>
</evidence>
<reference evidence="2" key="1">
    <citation type="submission" date="2023-03" db="EMBL/GenBank/DDBJ databases">
        <title>Chromosome-scale reference genome and RAD-based genetic map of yellow starthistle (Centaurea solstitialis) reveal putative structural variation and QTLs associated with invader traits.</title>
        <authorList>
            <person name="Reatini B."/>
            <person name="Cang F.A."/>
            <person name="Jiang Q."/>
            <person name="Mckibben M.T.W."/>
            <person name="Barker M.S."/>
            <person name="Rieseberg L.H."/>
            <person name="Dlugosch K.M."/>
        </authorList>
    </citation>
    <scope>NUCLEOTIDE SEQUENCE</scope>
    <source>
        <strain evidence="2">CAN-66</strain>
        <tissue evidence="2">Leaf</tissue>
    </source>
</reference>
<sequence length="412" mass="45264">MRTLCPNLDNQDALETVLEVPLPDETTFDANNRPSTDYGVSGGRNAEIQLLLGVVGAPLIPLPIPSPHSNIIIINNHQPIEASMAKYIVAQYIAATGGERSLNSVDNMFAVGKVKMVASEFIDGDGISMGCNGLGSVMKIKSVRNNNGGGEMGGFVLWQKRPNLWSLELVVSGCKMSAGSDGKVAWRQTPWHHSHASRGPPRPLRRSLQGLDPRSTANLFTNSICIGEKTINGEDCFVLKLEAEPSSLKQRSSNNVEIIHHTIWGYFSQRTGLLHHLKDSNLIKIKALGSDNLVFWDTTMESLIQDYRVVDGINIAHGGHMTVSLSRCGEKSESQSRTKMEEVWTIEELDFNIKGLSMDCFLPPSDLKKVVDQEIEDDVVGSDTKSARFASKSRGMRFGASKVVDFDPTRDR</sequence>
<proteinExistence type="predicted"/>
<gene>
    <name evidence="2" type="ORF">OSB04_025510</name>
</gene>
<dbReference type="Proteomes" id="UP001172457">
    <property type="component" value="Chromosome 6"/>
</dbReference>
<comment type="caution">
    <text evidence="2">The sequence shown here is derived from an EMBL/GenBank/DDBJ whole genome shotgun (WGS) entry which is preliminary data.</text>
</comment>
<evidence type="ECO:0000256" key="1">
    <source>
        <dbReference type="SAM" id="MobiDB-lite"/>
    </source>
</evidence>
<dbReference type="EMBL" id="JARYMX010000006">
    <property type="protein sequence ID" value="KAJ9545803.1"/>
    <property type="molecule type" value="Genomic_DNA"/>
</dbReference>
<organism evidence="2 3">
    <name type="scientific">Centaurea solstitialis</name>
    <name type="common">yellow star-thistle</name>
    <dbReference type="NCBI Taxonomy" id="347529"/>
    <lineage>
        <taxon>Eukaryota</taxon>
        <taxon>Viridiplantae</taxon>
        <taxon>Streptophyta</taxon>
        <taxon>Embryophyta</taxon>
        <taxon>Tracheophyta</taxon>
        <taxon>Spermatophyta</taxon>
        <taxon>Magnoliopsida</taxon>
        <taxon>eudicotyledons</taxon>
        <taxon>Gunneridae</taxon>
        <taxon>Pentapetalae</taxon>
        <taxon>asterids</taxon>
        <taxon>campanulids</taxon>
        <taxon>Asterales</taxon>
        <taxon>Asteraceae</taxon>
        <taxon>Carduoideae</taxon>
        <taxon>Cardueae</taxon>
        <taxon>Centaureinae</taxon>
        <taxon>Centaurea</taxon>
    </lineage>
</organism>
<dbReference type="Pfam" id="PF04788">
    <property type="entry name" value="DUF620"/>
    <property type="match status" value="1"/>
</dbReference>
<protein>
    <submittedName>
        <fullName evidence="2">Uncharacterized protein</fullName>
    </submittedName>
</protein>
<dbReference type="InterPro" id="IPR006873">
    <property type="entry name" value="DUF620"/>
</dbReference>
<evidence type="ECO:0000313" key="2">
    <source>
        <dbReference type="EMBL" id="KAJ9545803.1"/>
    </source>
</evidence>
<feature type="region of interest" description="Disordered" evidence="1">
    <location>
        <begin position="189"/>
        <end position="208"/>
    </location>
</feature>
<name>A0AA38SNT7_9ASTR</name>
<dbReference type="PANTHER" id="PTHR31300:SF42">
    <property type="match status" value="1"/>
</dbReference>
<dbReference type="AlphaFoldDB" id="A0AA38SNT7"/>